<gene>
    <name evidence="1" type="ORF">F5544_30335</name>
</gene>
<dbReference type="EMBL" id="CP046172">
    <property type="protein sequence ID" value="QIS13911.1"/>
    <property type="molecule type" value="Genomic_DNA"/>
</dbReference>
<reference evidence="1 2" key="1">
    <citation type="journal article" date="2019" name="ACS Chem. Biol.">
        <title>Identification and Mobilization of a Cryptic Antibiotic Biosynthesis Gene Locus from a Human-Pathogenic Nocardia Isolate.</title>
        <authorList>
            <person name="Herisse M."/>
            <person name="Ishida K."/>
            <person name="Porter J.L."/>
            <person name="Howden B."/>
            <person name="Hertweck C."/>
            <person name="Stinear T.P."/>
            <person name="Pidot S.J."/>
        </authorList>
    </citation>
    <scope>NUCLEOTIDE SEQUENCE [LARGE SCALE GENOMIC DNA]</scope>
    <source>
        <strain evidence="1 2">AUSMDU00012717</strain>
    </source>
</reference>
<protein>
    <submittedName>
        <fullName evidence="1">Uncharacterized protein</fullName>
    </submittedName>
</protein>
<dbReference type="AlphaFoldDB" id="A0A6G9YL55"/>
<dbReference type="KEGG" id="nah:F5544_30335"/>
<name>A0A6G9YL55_9NOCA</name>
<proteinExistence type="predicted"/>
<organism evidence="1 2">
    <name type="scientific">Nocardia arthritidis</name>
    <dbReference type="NCBI Taxonomy" id="228602"/>
    <lineage>
        <taxon>Bacteria</taxon>
        <taxon>Bacillati</taxon>
        <taxon>Actinomycetota</taxon>
        <taxon>Actinomycetes</taxon>
        <taxon>Mycobacteriales</taxon>
        <taxon>Nocardiaceae</taxon>
        <taxon>Nocardia</taxon>
    </lineage>
</organism>
<dbReference type="Proteomes" id="UP000503540">
    <property type="component" value="Chromosome"/>
</dbReference>
<evidence type="ECO:0000313" key="1">
    <source>
        <dbReference type="EMBL" id="QIS13911.1"/>
    </source>
</evidence>
<sequence>MIATGMVPHDFQYARIALMPVNDVARGLVTIAAEPGTLGGNYNLLSTRYCSRICSTFWSPAASPSALCRPQNSSTN</sequence>
<evidence type="ECO:0000313" key="2">
    <source>
        <dbReference type="Proteomes" id="UP000503540"/>
    </source>
</evidence>
<accession>A0A6G9YL55</accession>
<keyword evidence="2" id="KW-1185">Reference proteome</keyword>